<comment type="catalytic activity">
    <reaction evidence="1 8">
        <text>Inactivates bleomycin B2 (a cytotoxic glycometallopeptide) by hydrolysis of a carboxyamide bond of beta-aminoalanine, but also shows general aminopeptidase activity. The specificity varies somewhat with source, but amino acid arylamides of Met, Leu and Ala are preferred.</text>
        <dbReference type="EC" id="3.4.22.40"/>
    </reaction>
</comment>
<dbReference type="FunFam" id="3.90.70.10:FF:000021">
    <property type="entry name" value="Bleomycin hydrolase"/>
    <property type="match status" value="1"/>
</dbReference>
<comment type="similarity">
    <text evidence="8">Belongs to the peptidase C1 family.</text>
</comment>
<keyword evidence="4 8" id="KW-0378">Hydrolase</keyword>
<dbReference type="AlphaFoldDB" id="A0A9P4I470"/>
<comment type="subunit">
    <text evidence="7">Homohexamer. Binds to nucleic acids. Binds single-stranded DNA and RNA with higher affinity than double-stranded DNA.</text>
</comment>
<comment type="function">
    <text evidence="8">Has aminopeptidase activity, shortening substrate peptides sequentially by 1 amino acid. Has bleomycin hydrolase activity, which can protect the cell from the toxic effects of bleomycin. Has homocysteine-thiolactonase activity, protecting the cell against homocysteine toxicity.</text>
</comment>
<organism evidence="10 11">
    <name type="scientific">Saccharata proteae CBS 121410</name>
    <dbReference type="NCBI Taxonomy" id="1314787"/>
    <lineage>
        <taxon>Eukaryota</taxon>
        <taxon>Fungi</taxon>
        <taxon>Dikarya</taxon>
        <taxon>Ascomycota</taxon>
        <taxon>Pezizomycotina</taxon>
        <taxon>Dothideomycetes</taxon>
        <taxon>Dothideomycetes incertae sedis</taxon>
        <taxon>Botryosphaeriales</taxon>
        <taxon>Saccharataceae</taxon>
        <taxon>Saccharata</taxon>
    </lineage>
</organism>
<protein>
    <recommendedName>
        <fullName evidence="8">Cysteine proteinase 1, mitochondrial</fullName>
        <ecNumber evidence="8">3.4.22.40</ecNumber>
    </recommendedName>
</protein>
<feature type="active site" evidence="9">
    <location>
        <position position="122"/>
    </location>
</feature>
<keyword evidence="3 8" id="KW-0645">Protease</keyword>
<dbReference type="InterPro" id="IPR038765">
    <property type="entry name" value="Papain-like_cys_pep_sf"/>
</dbReference>
<dbReference type="GO" id="GO:0006508">
    <property type="term" value="P:proteolysis"/>
    <property type="evidence" value="ECO:0007669"/>
    <property type="project" value="UniProtKB-KW"/>
</dbReference>
<dbReference type="GO" id="GO:0004197">
    <property type="term" value="F:cysteine-type endopeptidase activity"/>
    <property type="evidence" value="ECO:0007669"/>
    <property type="project" value="UniProtKB-EC"/>
</dbReference>
<dbReference type="PANTHER" id="PTHR10363:SF2">
    <property type="entry name" value="BLEOMYCIN HYDROLASE"/>
    <property type="match status" value="1"/>
</dbReference>
<keyword evidence="8" id="KW-0496">Mitochondrion</keyword>
<feature type="active site" evidence="9">
    <location>
        <position position="425"/>
    </location>
</feature>
<evidence type="ECO:0000313" key="11">
    <source>
        <dbReference type="Proteomes" id="UP000799776"/>
    </source>
</evidence>
<evidence type="ECO:0000256" key="4">
    <source>
        <dbReference type="ARBA" id="ARBA00022801"/>
    </source>
</evidence>
<dbReference type="GO" id="GO:0005739">
    <property type="term" value="C:mitochondrion"/>
    <property type="evidence" value="ECO:0007669"/>
    <property type="project" value="UniProtKB-SubCell"/>
</dbReference>
<evidence type="ECO:0000256" key="7">
    <source>
        <dbReference type="ARBA" id="ARBA00026080"/>
    </source>
</evidence>
<evidence type="ECO:0000256" key="8">
    <source>
        <dbReference type="PIRNR" id="PIRNR005700"/>
    </source>
</evidence>
<dbReference type="Pfam" id="PF03051">
    <property type="entry name" value="Peptidase_C1_2"/>
    <property type="match status" value="1"/>
</dbReference>
<evidence type="ECO:0000256" key="9">
    <source>
        <dbReference type="PIRSR" id="PIRSR005700-1"/>
    </source>
</evidence>
<evidence type="ECO:0000256" key="6">
    <source>
        <dbReference type="ARBA" id="ARBA00025347"/>
    </source>
</evidence>
<comment type="function">
    <text evidence="6">The normal physiological role of the enzyme is unknown, but it is not essential for the viability of yeast cells. Has aminopeptidase activity, shortening substrate peptides sequentially by 1 amino acid. Has bleomycin hydrolase activity, which can protect the cell from the toxic effects of bleomycin. Has homocysteine-thiolactonase activity, protecting the cell against homocysteine toxicity. Acts as a repressor in the GAL4 regulatory system, but this does not require either the peptidase or nucleic acid-binding activities.</text>
</comment>
<evidence type="ECO:0000256" key="5">
    <source>
        <dbReference type="ARBA" id="ARBA00022807"/>
    </source>
</evidence>
<evidence type="ECO:0000256" key="1">
    <source>
        <dbReference type="ARBA" id="ARBA00000423"/>
    </source>
</evidence>
<evidence type="ECO:0000256" key="3">
    <source>
        <dbReference type="ARBA" id="ARBA00022670"/>
    </source>
</evidence>
<dbReference type="Proteomes" id="UP000799776">
    <property type="component" value="Unassembled WGS sequence"/>
</dbReference>
<accession>A0A9P4I470</accession>
<dbReference type="PANTHER" id="PTHR10363">
    <property type="entry name" value="BLEOMYCIN HYDROLASE"/>
    <property type="match status" value="1"/>
</dbReference>
<dbReference type="GO" id="GO:0009636">
    <property type="term" value="P:response to toxic substance"/>
    <property type="evidence" value="ECO:0007669"/>
    <property type="project" value="TreeGrafter"/>
</dbReference>
<dbReference type="EC" id="3.4.22.40" evidence="8"/>
<comment type="caution">
    <text evidence="10">The sequence shown here is derived from an EMBL/GenBank/DDBJ whole genome shotgun (WGS) entry which is preliminary data.</text>
</comment>
<name>A0A9P4I470_9PEZI</name>
<keyword evidence="5 8" id="KW-0788">Thiol protease</keyword>
<dbReference type="CDD" id="cd00585">
    <property type="entry name" value="Peptidase_C1B"/>
    <property type="match status" value="1"/>
</dbReference>
<feature type="active site" evidence="9">
    <location>
        <position position="447"/>
    </location>
</feature>
<proteinExistence type="inferred from homology"/>
<sequence>MGVTQSKMPAPSTQEKLMERLRAHELKNQQCDVDTDYIYVEEDAPPSYSPYQHDISVATTEQWERELLEDPKNRLALSALSSNPATAVLSQSSAVNRDTQTFNIKIPFEGSPVTNQRSSGRCWLFASTNVFRVAIMKKYKLEKFELSQAYLFYWDKIEKANYFLENVLDTFEEPLDGRLMQTLMASPVGDGGQWDMVANLVEKYGLVPQTLYPDSFNAMNSSVMDRLLTTKLREDGIRLRRLASKANANSTLAGTKDRMMREIHLILTLMLGPPPSPNKAFTWEYYDRDGNFSRITTRPTAFAKELSDNRTVRACGGTDVHKLFSLVNDPRNEYLTHLSVSRLGNIYGGRPITYVNVDMPTMKKACISMLKKGMPIFFGCDVGKYSDSSKGIMDTKLYDYELGFNVRLGMSKAERLITGESAMTHAMVLTAVHVDEDGKPVRWRVENSWSQSAGSEGYFVMSDAWMDQFVYQAVVDPAVVSETVRGVLKQEPKMLELWDPMGALA</sequence>
<dbReference type="PIRSF" id="PIRSF005700">
    <property type="entry name" value="PepC"/>
    <property type="match status" value="1"/>
</dbReference>
<dbReference type="InterPro" id="IPR004134">
    <property type="entry name" value="Peptidase_C1B"/>
</dbReference>
<dbReference type="SUPFAM" id="SSF54001">
    <property type="entry name" value="Cysteine proteinases"/>
    <property type="match status" value="1"/>
</dbReference>
<dbReference type="Gene3D" id="3.90.70.10">
    <property type="entry name" value="Cysteine proteinases"/>
    <property type="match status" value="1"/>
</dbReference>
<evidence type="ECO:0000256" key="2">
    <source>
        <dbReference type="ARBA" id="ARBA00022490"/>
    </source>
</evidence>
<dbReference type="OrthoDB" id="2666448at2759"/>
<reference evidence="10" key="1">
    <citation type="journal article" date="2020" name="Stud. Mycol.">
        <title>101 Dothideomycetes genomes: a test case for predicting lifestyles and emergence of pathogens.</title>
        <authorList>
            <person name="Haridas S."/>
            <person name="Albert R."/>
            <person name="Binder M."/>
            <person name="Bloem J."/>
            <person name="Labutti K."/>
            <person name="Salamov A."/>
            <person name="Andreopoulos B."/>
            <person name="Baker S."/>
            <person name="Barry K."/>
            <person name="Bills G."/>
            <person name="Bluhm B."/>
            <person name="Cannon C."/>
            <person name="Castanera R."/>
            <person name="Culley D."/>
            <person name="Daum C."/>
            <person name="Ezra D."/>
            <person name="Gonzalez J."/>
            <person name="Henrissat B."/>
            <person name="Kuo A."/>
            <person name="Liang C."/>
            <person name="Lipzen A."/>
            <person name="Lutzoni F."/>
            <person name="Magnuson J."/>
            <person name="Mondo S."/>
            <person name="Nolan M."/>
            <person name="Ohm R."/>
            <person name="Pangilinan J."/>
            <person name="Park H.-J."/>
            <person name="Ramirez L."/>
            <person name="Alfaro M."/>
            <person name="Sun H."/>
            <person name="Tritt A."/>
            <person name="Yoshinaga Y."/>
            <person name="Zwiers L.-H."/>
            <person name="Turgeon B."/>
            <person name="Goodwin S."/>
            <person name="Spatafora J."/>
            <person name="Crous P."/>
            <person name="Grigoriev I."/>
        </authorList>
    </citation>
    <scope>NUCLEOTIDE SEQUENCE</scope>
    <source>
        <strain evidence="10">CBS 121410</strain>
    </source>
</reference>
<dbReference type="GO" id="GO:0070005">
    <property type="term" value="F:cysteine-type aminopeptidase activity"/>
    <property type="evidence" value="ECO:0007669"/>
    <property type="project" value="InterPro"/>
</dbReference>
<dbReference type="GO" id="GO:0043418">
    <property type="term" value="P:homocysteine catabolic process"/>
    <property type="evidence" value="ECO:0007669"/>
    <property type="project" value="TreeGrafter"/>
</dbReference>
<dbReference type="EMBL" id="ML978711">
    <property type="protein sequence ID" value="KAF2091501.1"/>
    <property type="molecule type" value="Genomic_DNA"/>
</dbReference>
<keyword evidence="2 8" id="KW-0963">Cytoplasm</keyword>
<keyword evidence="11" id="KW-1185">Reference proteome</keyword>
<dbReference type="PROSITE" id="PS00139">
    <property type="entry name" value="THIOL_PROTEASE_CYS"/>
    <property type="match status" value="1"/>
</dbReference>
<dbReference type="InterPro" id="IPR000169">
    <property type="entry name" value="Pept_cys_AS"/>
</dbReference>
<comment type="subcellular location">
    <subcellularLocation>
        <location evidence="8">Mitochondrion</location>
    </subcellularLocation>
    <subcellularLocation>
        <location evidence="8">Cytoplasm</location>
    </subcellularLocation>
</comment>
<gene>
    <name evidence="10" type="ORF">K490DRAFT_60940</name>
</gene>
<evidence type="ECO:0000313" key="10">
    <source>
        <dbReference type="EMBL" id="KAF2091501.1"/>
    </source>
</evidence>